<dbReference type="GO" id="GO:0000981">
    <property type="term" value="F:DNA-binding transcription factor activity, RNA polymerase II-specific"/>
    <property type="evidence" value="ECO:0007669"/>
    <property type="project" value="UniProtKB-ARBA"/>
</dbReference>
<dbReference type="InterPro" id="IPR036236">
    <property type="entry name" value="Znf_C2H2_sf"/>
</dbReference>
<dbReference type="GO" id="GO:0008270">
    <property type="term" value="F:zinc ion binding"/>
    <property type="evidence" value="ECO:0007669"/>
    <property type="project" value="UniProtKB-KW"/>
</dbReference>
<dbReference type="PANTHER" id="PTHR23235">
    <property type="entry name" value="KRUEPPEL-LIKE TRANSCRIPTION FACTOR"/>
    <property type="match status" value="1"/>
</dbReference>
<dbReference type="PANTHER" id="PTHR23235:SF127">
    <property type="entry name" value="TRANSCRIPTION FACTOR, PUTATIVE (AFU_ORTHOLOGUE AFUA_3G09820)-RELATED"/>
    <property type="match status" value="1"/>
</dbReference>
<feature type="region of interest" description="Disordered" evidence="6">
    <location>
        <begin position="389"/>
        <end position="411"/>
    </location>
</feature>
<evidence type="ECO:0000256" key="2">
    <source>
        <dbReference type="ARBA" id="ARBA00022737"/>
    </source>
</evidence>
<evidence type="ECO:0000256" key="3">
    <source>
        <dbReference type="ARBA" id="ARBA00022771"/>
    </source>
</evidence>
<proteinExistence type="predicted"/>
<dbReference type="FunFam" id="3.30.160.60:FF:001732">
    <property type="entry name" value="Zgc:162936"/>
    <property type="match status" value="1"/>
</dbReference>
<dbReference type="STRING" id="2163413.A0A4P6XIW7"/>
<evidence type="ECO:0000259" key="7">
    <source>
        <dbReference type="PROSITE" id="PS50157"/>
    </source>
</evidence>
<evidence type="ECO:0000256" key="1">
    <source>
        <dbReference type="ARBA" id="ARBA00022723"/>
    </source>
</evidence>
<keyword evidence="9" id="KW-1185">Reference proteome</keyword>
<evidence type="ECO:0000313" key="8">
    <source>
        <dbReference type="EMBL" id="QBM87222.1"/>
    </source>
</evidence>
<organism evidence="8 9">
    <name type="scientific">Metschnikowia aff. pulcherrima</name>
    <dbReference type="NCBI Taxonomy" id="2163413"/>
    <lineage>
        <taxon>Eukaryota</taxon>
        <taxon>Fungi</taxon>
        <taxon>Dikarya</taxon>
        <taxon>Ascomycota</taxon>
        <taxon>Saccharomycotina</taxon>
        <taxon>Pichiomycetes</taxon>
        <taxon>Metschnikowiaceae</taxon>
        <taxon>Metschnikowia</taxon>
    </lineage>
</organism>
<feature type="domain" description="C2H2-type" evidence="7">
    <location>
        <begin position="32"/>
        <end position="62"/>
    </location>
</feature>
<evidence type="ECO:0000256" key="5">
    <source>
        <dbReference type="PROSITE-ProRule" id="PRU00042"/>
    </source>
</evidence>
<accession>A0A4P6XIW7</accession>
<keyword evidence="4" id="KW-0862">Zinc</keyword>
<keyword evidence="1" id="KW-0479">Metal-binding</keyword>
<dbReference type="GO" id="GO:0045893">
    <property type="term" value="P:positive regulation of DNA-templated transcription"/>
    <property type="evidence" value="ECO:0007669"/>
    <property type="project" value="UniProtKB-ARBA"/>
</dbReference>
<keyword evidence="3 5" id="KW-0863">Zinc-finger</keyword>
<name>A0A4P6XIW7_9ASCO</name>
<dbReference type="FunFam" id="3.30.160.60:FF:000072">
    <property type="entry name" value="zinc finger protein 143 isoform X1"/>
    <property type="match status" value="1"/>
</dbReference>
<dbReference type="SMART" id="SM00355">
    <property type="entry name" value="ZnF_C2H2"/>
    <property type="match status" value="2"/>
</dbReference>
<evidence type="ECO:0000256" key="4">
    <source>
        <dbReference type="ARBA" id="ARBA00022833"/>
    </source>
</evidence>
<protein>
    <submittedName>
        <fullName evidence="8">C2H2-type zinc finger</fullName>
    </submittedName>
</protein>
<dbReference type="InterPro" id="IPR013087">
    <property type="entry name" value="Znf_C2H2_type"/>
</dbReference>
<dbReference type="Proteomes" id="UP000292447">
    <property type="component" value="Chromosome II"/>
</dbReference>
<dbReference type="SUPFAM" id="SSF57667">
    <property type="entry name" value="beta-beta-alpha zinc fingers"/>
    <property type="match status" value="1"/>
</dbReference>
<evidence type="ECO:0000313" key="9">
    <source>
        <dbReference type="Proteomes" id="UP000292447"/>
    </source>
</evidence>
<gene>
    <name evidence="8" type="primary">MPUL0B04220</name>
    <name evidence="8" type="ORF">METSCH_B04220</name>
</gene>
<dbReference type="PROSITE" id="PS50157">
    <property type="entry name" value="ZINC_FINGER_C2H2_2"/>
    <property type="match status" value="2"/>
</dbReference>
<feature type="domain" description="C2H2-type" evidence="7">
    <location>
        <begin position="63"/>
        <end position="91"/>
    </location>
</feature>
<dbReference type="EMBL" id="CP034457">
    <property type="protein sequence ID" value="QBM87222.1"/>
    <property type="molecule type" value="Genomic_DNA"/>
</dbReference>
<reference evidence="9" key="1">
    <citation type="submission" date="2019-03" db="EMBL/GenBank/DDBJ databases">
        <title>Snf2 controls pulcherriminic acid biosynthesis and connects pigmentation and antifungal activity of the yeast Metschnikowia pulcherrima.</title>
        <authorList>
            <person name="Gore-Lloyd D."/>
            <person name="Sumann I."/>
            <person name="Brachmann A.O."/>
            <person name="Schneeberger K."/>
            <person name="Ortiz-Merino R.A."/>
            <person name="Moreno-Beltran M."/>
            <person name="Schlaefli M."/>
            <person name="Kirner P."/>
            <person name="Santos Kron A."/>
            <person name="Wolfe K.H."/>
            <person name="Piel J."/>
            <person name="Ahrens C.H."/>
            <person name="Henk D."/>
            <person name="Freimoser F.M."/>
        </authorList>
    </citation>
    <scope>NUCLEOTIDE SEQUENCE [LARGE SCALE GENOMIC DNA]</scope>
    <source>
        <strain evidence="9">APC 1.2</strain>
    </source>
</reference>
<keyword evidence="2" id="KW-0677">Repeat</keyword>
<dbReference type="Gene3D" id="3.30.160.60">
    <property type="entry name" value="Classic Zinc Finger"/>
    <property type="match status" value="2"/>
</dbReference>
<dbReference type="GO" id="GO:0000978">
    <property type="term" value="F:RNA polymerase II cis-regulatory region sequence-specific DNA binding"/>
    <property type="evidence" value="ECO:0007669"/>
    <property type="project" value="TreeGrafter"/>
</dbReference>
<dbReference type="PROSITE" id="PS00028">
    <property type="entry name" value="ZINC_FINGER_C2H2_1"/>
    <property type="match status" value="1"/>
</dbReference>
<dbReference type="AlphaFoldDB" id="A0A4P6XIW7"/>
<dbReference type="Pfam" id="PF00096">
    <property type="entry name" value="zf-C2H2"/>
    <property type="match status" value="2"/>
</dbReference>
<evidence type="ECO:0000256" key="6">
    <source>
        <dbReference type="SAM" id="MobiDB-lite"/>
    </source>
</evidence>
<dbReference type="GO" id="GO:0005694">
    <property type="term" value="C:chromosome"/>
    <property type="evidence" value="ECO:0007669"/>
    <property type="project" value="UniProtKB-ARBA"/>
</dbReference>
<sequence length="411" mass="44994">MSTKEESPMKVQKEAAEIKDLRGKRNPKGRVFQCTGYPNCNKAFTRSEHLARHRRKHTGERPFACQHCGKNFSRLDNLRQHKQTVHAYEGLKAAENMVQKYAYPSTGSVLGIHNQGRVPQTPQMYLPMKTPTSGSGMNTAQNDRPYGAMPGSVCVATPKQIVSPPLSGSAGAAYPAYPPFYAEKTALAMPLSMHPGPMPNLRNSLENGLGLGLLAAAVEARETLRAPPKFNPKSRPRPLSLVPSYSDDNFHNRATSVPSVRIDPPLKTAPALSRFLLLYSHDLPRPMLRPLIAGTMVLPLSPLFRQSFNQVASHSPAILSPWLHLALPAANTSKMPLLPSISQPSTCAASPNNDSTILPALKRNFALVDCANTGKQELKQNNDRKVNINNLLSDDLPPPEEARTEVQVNNS</sequence>